<reference evidence="1" key="1">
    <citation type="journal article" date="2021" name="J Fungi (Basel)">
        <title>Genomic and Metabolomic Analyses of the Marine Fungus Emericellopsis cladophorae: Insights into Saltwater Adaptability Mechanisms and Its Biosynthetic Potential.</title>
        <authorList>
            <person name="Goncalves M.F.M."/>
            <person name="Hilario S."/>
            <person name="Van de Peer Y."/>
            <person name="Esteves A.C."/>
            <person name="Alves A."/>
        </authorList>
    </citation>
    <scope>NUCLEOTIDE SEQUENCE</scope>
    <source>
        <strain evidence="1">MUM 19.33</strain>
    </source>
</reference>
<evidence type="ECO:0000313" key="1">
    <source>
        <dbReference type="EMBL" id="KAI6778580.1"/>
    </source>
</evidence>
<name>A0A9Q0BBK3_9HYPO</name>
<comment type="caution">
    <text evidence="1">The sequence shown here is derived from an EMBL/GenBank/DDBJ whole genome shotgun (WGS) entry which is preliminary data.</text>
</comment>
<dbReference type="GeneID" id="75829860"/>
<dbReference type="OrthoDB" id="10379201at2759"/>
<dbReference type="RefSeq" id="XP_051359436.1">
    <property type="nucleotide sequence ID" value="XM_051509534.1"/>
</dbReference>
<gene>
    <name evidence="1" type="ORF">J7T54_003359</name>
</gene>
<dbReference type="AlphaFoldDB" id="A0A9Q0BBK3"/>
<dbReference type="Proteomes" id="UP001055219">
    <property type="component" value="Unassembled WGS sequence"/>
</dbReference>
<reference evidence="1" key="2">
    <citation type="submission" date="2022-07" db="EMBL/GenBank/DDBJ databases">
        <authorList>
            <person name="Goncalves M.F.M."/>
            <person name="Hilario S."/>
            <person name="Van De Peer Y."/>
            <person name="Esteves A.C."/>
            <person name="Alves A."/>
        </authorList>
    </citation>
    <scope>NUCLEOTIDE SEQUENCE</scope>
    <source>
        <strain evidence="1">MUM 19.33</strain>
    </source>
</reference>
<organism evidence="1 2">
    <name type="scientific">Emericellopsis cladophorae</name>
    <dbReference type="NCBI Taxonomy" id="2686198"/>
    <lineage>
        <taxon>Eukaryota</taxon>
        <taxon>Fungi</taxon>
        <taxon>Dikarya</taxon>
        <taxon>Ascomycota</taxon>
        <taxon>Pezizomycotina</taxon>
        <taxon>Sordariomycetes</taxon>
        <taxon>Hypocreomycetidae</taxon>
        <taxon>Hypocreales</taxon>
        <taxon>Bionectriaceae</taxon>
        <taxon>Emericellopsis</taxon>
    </lineage>
</organism>
<evidence type="ECO:0000313" key="2">
    <source>
        <dbReference type="Proteomes" id="UP001055219"/>
    </source>
</evidence>
<protein>
    <submittedName>
        <fullName evidence="1">Uncharacterized protein</fullName>
    </submittedName>
</protein>
<accession>A0A9Q0BBK3</accession>
<dbReference type="EMBL" id="JAGIXG020000064">
    <property type="protein sequence ID" value="KAI6778580.1"/>
    <property type="molecule type" value="Genomic_DNA"/>
</dbReference>
<proteinExistence type="predicted"/>
<keyword evidence="2" id="KW-1185">Reference proteome</keyword>
<sequence>MVTLLILLLPPDGINTGIQHILLLTAQPDKKRAIQDLLHPRLLGDAAVMASKVNTLTYHALSSILGRALRHPYTAGAPAGGFWRRFQQSFESSWRKDRREKGVITAREQHVRRQASREFWRYRNIFVYEGQGRNRPLRTFKAFSTVQRSFWQYELMARGQNLHTRCRLTCSSIPFILNEAHTMNAEVLAYFRALNGACIHAAAQNDKRTRNDAEMQRKLAKLGFTTSVDRLGVRMWASILTRIGPSIEYADAWRIRAKADIVTRLWMDTYNGKVGHSRFDVSHGFTDNWFLAAPIMNFRAPSGYRD</sequence>